<name>A0ACB9P285_9MYRT</name>
<comment type="caution">
    <text evidence="1">The sequence shown here is derived from an EMBL/GenBank/DDBJ whole genome shotgun (WGS) entry which is preliminary data.</text>
</comment>
<gene>
    <name evidence="1" type="ORF">MLD38_027297</name>
</gene>
<evidence type="ECO:0000313" key="1">
    <source>
        <dbReference type="EMBL" id="KAI4342705.1"/>
    </source>
</evidence>
<sequence>MAALSRLPFTTVSQPKPSSLPVRHLCFRCPTRPPSLSVSCSSLIDPDGGKLVDFVVEEPLRNSRKFECLGLPRVKLSRIDLQWSTSSRMGGPAPSPGSCDSPSSSKLFLSAPSASRTAPLSTCLSPSSSPSTTRPRGGSAMPPGSTSSTPTRIPSPS</sequence>
<proteinExistence type="predicted"/>
<organism evidence="1 2">
    <name type="scientific">Melastoma candidum</name>
    <dbReference type="NCBI Taxonomy" id="119954"/>
    <lineage>
        <taxon>Eukaryota</taxon>
        <taxon>Viridiplantae</taxon>
        <taxon>Streptophyta</taxon>
        <taxon>Embryophyta</taxon>
        <taxon>Tracheophyta</taxon>
        <taxon>Spermatophyta</taxon>
        <taxon>Magnoliopsida</taxon>
        <taxon>eudicotyledons</taxon>
        <taxon>Gunneridae</taxon>
        <taxon>Pentapetalae</taxon>
        <taxon>rosids</taxon>
        <taxon>malvids</taxon>
        <taxon>Myrtales</taxon>
        <taxon>Melastomataceae</taxon>
        <taxon>Melastomatoideae</taxon>
        <taxon>Melastomateae</taxon>
        <taxon>Melastoma</taxon>
    </lineage>
</organism>
<dbReference type="Proteomes" id="UP001057402">
    <property type="component" value="Chromosome 7"/>
</dbReference>
<protein>
    <submittedName>
        <fullName evidence="1">Uncharacterized protein</fullName>
    </submittedName>
</protein>
<reference evidence="2" key="1">
    <citation type="journal article" date="2023" name="Front. Plant Sci.">
        <title>Chromosomal-level genome assembly of Melastoma candidum provides insights into trichome evolution.</title>
        <authorList>
            <person name="Zhong Y."/>
            <person name="Wu W."/>
            <person name="Sun C."/>
            <person name="Zou P."/>
            <person name="Liu Y."/>
            <person name="Dai S."/>
            <person name="Zhou R."/>
        </authorList>
    </citation>
    <scope>NUCLEOTIDE SEQUENCE [LARGE SCALE GENOMIC DNA]</scope>
</reference>
<keyword evidence="2" id="KW-1185">Reference proteome</keyword>
<evidence type="ECO:0000313" key="2">
    <source>
        <dbReference type="Proteomes" id="UP001057402"/>
    </source>
</evidence>
<dbReference type="EMBL" id="CM042886">
    <property type="protein sequence ID" value="KAI4342705.1"/>
    <property type="molecule type" value="Genomic_DNA"/>
</dbReference>
<accession>A0ACB9P285</accession>